<dbReference type="InterPro" id="IPR004638">
    <property type="entry name" value="EmrB-like"/>
</dbReference>
<keyword evidence="12" id="KW-1185">Reference proteome</keyword>
<feature type="transmembrane region" description="Helical" evidence="9">
    <location>
        <begin position="89"/>
        <end position="108"/>
    </location>
</feature>
<evidence type="ECO:0000256" key="4">
    <source>
        <dbReference type="ARBA" id="ARBA00022692"/>
    </source>
</evidence>
<feature type="transmembrane region" description="Helical" evidence="9">
    <location>
        <begin position="371"/>
        <end position="394"/>
    </location>
</feature>
<protein>
    <submittedName>
        <fullName evidence="11">MFS transporter</fullName>
    </submittedName>
</protein>
<dbReference type="SUPFAM" id="SSF103473">
    <property type="entry name" value="MFS general substrate transporter"/>
    <property type="match status" value="1"/>
</dbReference>
<keyword evidence="5 9" id="KW-1133">Transmembrane helix</keyword>
<dbReference type="EMBL" id="JBHSOF010000026">
    <property type="protein sequence ID" value="MFC5665357.1"/>
    <property type="molecule type" value="Genomic_DNA"/>
</dbReference>
<evidence type="ECO:0000256" key="2">
    <source>
        <dbReference type="ARBA" id="ARBA00022448"/>
    </source>
</evidence>
<organism evidence="11 12">
    <name type="scientific">Kitasatospora misakiensis</name>
    <dbReference type="NCBI Taxonomy" id="67330"/>
    <lineage>
        <taxon>Bacteria</taxon>
        <taxon>Bacillati</taxon>
        <taxon>Actinomycetota</taxon>
        <taxon>Actinomycetes</taxon>
        <taxon>Kitasatosporales</taxon>
        <taxon>Streptomycetaceae</taxon>
        <taxon>Kitasatospora</taxon>
    </lineage>
</organism>
<accession>A0ABW0X676</accession>
<keyword evidence="2" id="KW-0813">Transport</keyword>
<keyword evidence="6 9" id="KW-0472">Membrane</keyword>
<feature type="transmembrane region" description="Helical" evidence="9">
    <location>
        <begin position="211"/>
        <end position="229"/>
    </location>
</feature>
<dbReference type="CDD" id="cd17321">
    <property type="entry name" value="MFS_MMR_MDR_like"/>
    <property type="match status" value="1"/>
</dbReference>
<feature type="transmembrane region" description="Helical" evidence="9">
    <location>
        <begin position="62"/>
        <end position="82"/>
    </location>
</feature>
<feature type="transmembrane region" description="Helical" evidence="9">
    <location>
        <begin position="241"/>
        <end position="258"/>
    </location>
</feature>
<sequence length="547" mass="55349">MPTPSTPPTDQAAPPGPDPRRWLALVAVALSVLVISFDMTVLNVALPTLASQLEATTGQQQWIVDSYTVVFAAVMLPAGLIGDRFGRRFTLTLGLALFGLSSAVGMLADSPGTLIAARAAMGLAGALVMPMSMAVIPGLFPPAEQRRATAILAASLALGTPFGPLIGGFLLQHFWWGAIFAINLPLVVIGITACAVLLPETRNPAAPRIDLPATLLGAGGLSALTYGIIESPERGWTDPLVLGTVGGALVALTLLVLRSRRQTDPMLDLSLLADGGYRWSTAAATLVSLVLFGAFFVLPLYFQSVLGADAFGTGLRLMPMLLGLMVAARLSDRLVARTGPRAVIVLGLALLAGALLLGSRTELSDGYGLAAVWLTLLGIGMGLSLITAQATALLTLPPARAGVGSGLLQTFRQVGGAIGVAVFGSLLANSYRGALDTGRLGAGLAEQADRSVVAADAVAAATGDSALATAAHGAYVHGMTVVLLVSGVIAAVSAVLVALRMPAAEPTGPAERAAERADAADIAAVEDAAGGPPAGTGPSAVPATDHG</sequence>
<dbReference type="Proteomes" id="UP001595975">
    <property type="component" value="Unassembled WGS sequence"/>
</dbReference>
<feature type="domain" description="Major facilitator superfamily (MFS) profile" evidence="10">
    <location>
        <begin position="24"/>
        <end position="505"/>
    </location>
</feature>
<evidence type="ECO:0000256" key="6">
    <source>
        <dbReference type="ARBA" id="ARBA00023136"/>
    </source>
</evidence>
<feature type="transmembrane region" description="Helical" evidence="9">
    <location>
        <begin position="22"/>
        <end position="42"/>
    </location>
</feature>
<keyword evidence="3" id="KW-1003">Cell membrane</keyword>
<dbReference type="InterPro" id="IPR011701">
    <property type="entry name" value="MFS"/>
</dbReference>
<proteinExistence type="predicted"/>
<dbReference type="InterPro" id="IPR020846">
    <property type="entry name" value="MFS_dom"/>
</dbReference>
<feature type="transmembrane region" description="Helical" evidence="9">
    <location>
        <begin position="114"/>
        <end position="136"/>
    </location>
</feature>
<comment type="caution">
    <text evidence="11">The sequence shown here is derived from an EMBL/GenBank/DDBJ whole genome shotgun (WGS) entry which is preliminary data.</text>
</comment>
<evidence type="ECO:0000256" key="5">
    <source>
        <dbReference type="ARBA" id="ARBA00022989"/>
    </source>
</evidence>
<evidence type="ECO:0000256" key="8">
    <source>
        <dbReference type="SAM" id="MobiDB-lite"/>
    </source>
</evidence>
<comment type="subcellular location">
    <subcellularLocation>
        <location evidence="1">Cell membrane</location>
        <topology evidence="1">Multi-pass membrane protein</topology>
    </subcellularLocation>
</comment>
<feature type="region of interest" description="Disordered" evidence="8">
    <location>
        <begin position="524"/>
        <end position="547"/>
    </location>
</feature>
<feature type="transmembrane region" description="Helical" evidence="9">
    <location>
        <begin position="342"/>
        <end position="359"/>
    </location>
</feature>
<feature type="transmembrane region" description="Helical" evidence="9">
    <location>
        <begin position="175"/>
        <end position="199"/>
    </location>
</feature>
<evidence type="ECO:0000256" key="7">
    <source>
        <dbReference type="ARBA" id="ARBA00023251"/>
    </source>
</evidence>
<feature type="transmembrane region" description="Helical" evidence="9">
    <location>
        <begin position="279"/>
        <end position="302"/>
    </location>
</feature>
<dbReference type="NCBIfam" id="TIGR00711">
    <property type="entry name" value="efflux_EmrB"/>
    <property type="match status" value="1"/>
</dbReference>
<evidence type="ECO:0000256" key="3">
    <source>
        <dbReference type="ARBA" id="ARBA00022475"/>
    </source>
</evidence>
<evidence type="ECO:0000313" key="11">
    <source>
        <dbReference type="EMBL" id="MFC5665357.1"/>
    </source>
</evidence>
<dbReference type="RefSeq" id="WP_380227046.1">
    <property type="nucleotide sequence ID" value="NZ_JBHSOF010000026.1"/>
</dbReference>
<dbReference type="PROSITE" id="PS50850">
    <property type="entry name" value="MFS"/>
    <property type="match status" value="1"/>
</dbReference>
<keyword evidence="4 9" id="KW-0812">Transmembrane</keyword>
<reference evidence="12" key="1">
    <citation type="journal article" date="2019" name="Int. J. Syst. Evol. Microbiol.">
        <title>The Global Catalogue of Microorganisms (GCM) 10K type strain sequencing project: providing services to taxonomists for standard genome sequencing and annotation.</title>
        <authorList>
            <consortium name="The Broad Institute Genomics Platform"/>
            <consortium name="The Broad Institute Genome Sequencing Center for Infectious Disease"/>
            <person name="Wu L."/>
            <person name="Ma J."/>
        </authorList>
    </citation>
    <scope>NUCLEOTIDE SEQUENCE [LARGE SCALE GENOMIC DNA]</scope>
    <source>
        <strain evidence="12">CGMCC 4.1437</strain>
    </source>
</reference>
<dbReference type="Pfam" id="PF07690">
    <property type="entry name" value="MFS_1"/>
    <property type="match status" value="1"/>
</dbReference>
<evidence type="ECO:0000259" key="10">
    <source>
        <dbReference type="PROSITE" id="PS50850"/>
    </source>
</evidence>
<keyword evidence="7" id="KW-0046">Antibiotic resistance</keyword>
<feature type="transmembrane region" description="Helical" evidence="9">
    <location>
        <begin position="148"/>
        <end position="169"/>
    </location>
</feature>
<dbReference type="PANTHER" id="PTHR42718:SF42">
    <property type="entry name" value="EXPORT PROTEIN"/>
    <property type="match status" value="1"/>
</dbReference>
<evidence type="ECO:0000256" key="1">
    <source>
        <dbReference type="ARBA" id="ARBA00004651"/>
    </source>
</evidence>
<evidence type="ECO:0000313" key="12">
    <source>
        <dbReference type="Proteomes" id="UP001595975"/>
    </source>
</evidence>
<dbReference type="InterPro" id="IPR036259">
    <property type="entry name" value="MFS_trans_sf"/>
</dbReference>
<dbReference type="Gene3D" id="1.20.1720.10">
    <property type="entry name" value="Multidrug resistance protein D"/>
    <property type="match status" value="2"/>
</dbReference>
<gene>
    <name evidence="11" type="ORF">ACFP3U_20545</name>
</gene>
<name>A0ABW0X676_9ACTN</name>
<evidence type="ECO:0000256" key="9">
    <source>
        <dbReference type="SAM" id="Phobius"/>
    </source>
</evidence>
<feature type="transmembrane region" description="Helical" evidence="9">
    <location>
        <begin position="474"/>
        <end position="499"/>
    </location>
</feature>
<dbReference type="PANTHER" id="PTHR42718">
    <property type="entry name" value="MAJOR FACILITATOR SUPERFAMILY MULTIDRUG TRANSPORTER MFSC"/>
    <property type="match status" value="1"/>
</dbReference>